<protein>
    <submittedName>
        <fullName evidence="2">Uncharacterized protein</fullName>
    </submittedName>
</protein>
<dbReference type="PhylomeDB" id="A0A022QZN1"/>
<gene>
    <name evidence="2" type="ORF">MIMGU_mgv1a015063mg</name>
</gene>
<dbReference type="PANTHER" id="PTHR35297:SF2">
    <property type="entry name" value="PROTEIN, PUTATIVE-RELATED"/>
    <property type="match status" value="1"/>
</dbReference>
<proteinExistence type="predicted"/>
<organism evidence="2 3">
    <name type="scientific">Erythranthe guttata</name>
    <name type="common">Yellow monkey flower</name>
    <name type="synonym">Mimulus guttatus</name>
    <dbReference type="NCBI Taxonomy" id="4155"/>
    <lineage>
        <taxon>Eukaryota</taxon>
        <taxon>Viridiplantae</taxon>
        <taxon>Streptophyta</taxon>
        <taxon>Embryophyta</taxon>
        <taxon>Tracheophyta</taxon>
        <taxon>Spermatophyta</taxon>
        <taxon>Magnoliopsida</taxon>
        <taxon>eudicotyledons</taxon>
        <taxon>Gunneridae</taxon>
        <taxon>Pentapetalae</taxon>
        <taxon>asterids</taxon>
        <taxon>lamiids</taxon>
        <taxon>Lamiales</taxon>
        <taxon>Phrymaceae</taxon>
        <taxon>Erythranthe</taxon>
    </lineage>
</organism>
<sequence length="169" mass="19247">MQRQSLGSPSSKLVAKDEQLIITNEITQLNNNKQFPPSISNNITGFMLFSQEQEEEEEQLKKKKKKMKKKNSSYIHLIPMLTLLCFLILYLSSHNPSQTDLAQFNGFKAFSNTAADLEDSISELQRVVDIKKGDILVVRSLKNFKPATAAAEEATAIHRRLHRKIARNF</sequence>
<name>A0A022QZN1_ERYGU</name>
<keyword evidence="1" id="KW-1133">Transmembrane helix</keyword>
<dbReference type="OMA" id="GHYMDVK"/>
<dbReference type="EMBL" id="KI630768">
    <property type="protein sequence ID" value="EYU33426.1"/>
    <property type="molecule type" value="Genomic_DNA"/>
</dbReference>
<dbReference type="PANTHER" id="PTHR35297">
    <property type="entry name" value="PROTEIN, PUTATIVE-RELATED"/>
    <property type="match status" value="1"/>
</dbReference>
<dbReference type="KEGG" id="egt:105962410"/>
<reference evidence="2 3" key="1">
    <citation type="journal article" date="2013" name="Proc. Natl. Acad. Sci. U.S.A.">
        <title>Fine-scale variation in meiotic recombination in Mimulus inferred from population shotgun sequencing.</title>
        <authorList>
            <person name="Hellsten U."/>
            <person name="Wright K.M."/>
            <person name="Jenkins J."/>
            <person name="Shu S."/>
            <person name="Yuan Y."/>
            <person name="Wessler S.R."/>
            <person name="Schmutz J."/>
            <person name="Willis J.H."/>
            <person name="Rokhsar D.S."/>
        </authorList>
    </citation>
    <scope>NUCLEOTIDE SEQUENCE [LARGE SCALE GENOMIC DNA]</scope>
    <source>
        <strain evidence="3">cv. DUN x IM62</strain>
    </source>
</reference>
<evidence type="ECO:0000256" key="1">
    <source>
        <dbReference type="SAM" id="Phobius"/>
    </source>
</evidence>
<keyword evidence="1" id="KW-0812">Transmembrane</keyword>
<dbReference type="eggNOG" id="ENOG502S26I">
    <property type="taxonomic scope" value="Eukaryota"/>
</dbReference>
<dbReference type="Proteomes" id="UP000030748">
    <property type="component" value="Unassembled WGS sequence"/>
</dbReference>
<feature type="transmembrane region" description="Helical" evidence="1">
    <location>
        <begin position="73"/>
        <end position="91"/>
    </location>
</feature>
<keyword evidence="1" id="KW-0472">Membrane</keyword>
<dbReference type="AlphaFoldDB" id="A0A022QZN1"/>
<dbReference type="STRING" id="4155.A0A022QZN1"/>
<evidence type="ECO:0000313" key="2">
    <source>
        <dbReference type="EMBL" id="EYU33426.1"/>
    </source>
</evidence>
<dbReference type="OrthoDB" id="783427at2759"/>
<accession>A0A022QZN1</accession>
<evidence type="ECO:0000313" key="3">
    <source>
        <dbReference type="Proteomes" id="UP000030748"/>
    </source>
</evidence>
<keyword evidence="3" id="KW-1185">Reference proteome</keyword>